<evidence type="ECO:0000313" key="1">
    <source>
        <dbReference type="EMBL" id="CAG8793915.1"/>
    </source>
</evidence>
<accession>A0ACA9RIF0</accession>
<protein>
    <submittedName>
        <fullName evidence="1">2179_t:CDS:1</fullName>
    </submittedName>
</protein>
<comment type="caution">
    <text evidence="1">The sequence shown here is derived from an EMBL/GenBank/DDBJ whole genome shotgun (WGS) entry which is preliminary data.</text>
</comment>
<feature type="non-terminal residue" evidence="1">
    <location>
        <position position="1"/>
    </location>
</feature>
<keyword evidence="2" id="KW-1185">Reference proteome</keyword>
<dbReference type="Proteomes" id="UP000789366">
    <property type="component" value="Unassembled WGS sequence"/>
</dbReference>
<evidence type="ECO:0000313" key="2">
    <source>
        <dbReference type="Proteomes" id="UP000789366"/>
    </source>
</evidence>
<gene>
    <name evidence="1" type="ORF">SPELUC_LOCUS17477</name>
</gene>
<name>A0ACA9RIF0_9GLOM</name>
<dbReference type="EMBL" id="CAJVPW010071919">
    <property type="protein sequence ID" value="CAG8793915.1"/>
    <property type="molecule type" value="Genomic_DNA"/>
</dbReference>
<organism evidence="1 2">
    <name type="scientific">Cetraspora pellucida</name>
    <dbReference type="NCBI Taxonomy" id="1433469"/>
    <lineage>
        <taxon>Eukaryota</taxon>
        <taxon>Fungi</taxon>
        <taxon>Fungi incertae sedis</taxon>
        <taxon>Mucoromycota</taxon>
        <taxon>Glomeromycotina</taxon>
        <taxon>Glomeromycetes</taxon>
        <taxon>Diversisporales</taxon>
        <taxon>Gigasporaceae</taxon>
        <taxon>Cetraspora</taxon>
    </lineage>
</organism>
<proteinExistence type="predicted"/>
<sequence length="45" mass="5190">FIEIVISHPKLFLIHCVKIESNKKFGDLLQLADNEFIFGEIVCVE</sequence>
<reference evidence="1" key="1">
    <citation type="submission" date="2021-06" db="EMBL/GenBank/DDBJ databases">
        <authorList>
            <person name="Kallberg Y."/>
            <person name="Tangrot J."/>
            <person name="Rosling A."/>
        </authorList>
    </citation>
    <scope>NUCLEOTIDE SEQUENCE</scope>
    <source>
        <strain evidence="1">28 12/20/2015</strain>
    </source>
</reference>
<feature type="non-terminal residue" evidence="1">
    <location>
        <position position="45"/>
    </location>
</feature>